<dbReference type="GO" id="GO:0005737">
    <property type="term" value="C:cytoplasm"/>
    <property type="evidence" value="ECO:0007669"/>
    <property type="project" value="TreeGrafter"/>
</dbReference>
<dbReference type="PANTHER" id="PTHR43544:SF26">
    <property type="entry name" value="SHORT CHAIN DEHYDROGENASE_REDUCTASE FAMILY OXIDOREDUCTASE (JCVI)"/>
    <property type="match status" value="1"/>
</dbReference>
<organism evidence="2 3">
    <name type="scientific">Sclerotinia nivalis</name>
    <dbReference type="NCBI Taxonomy" id="352851"/>
    <lineage>
        <taxon>Eukaryota</taxon>
        <taxon>Fungi</taxon>
        <taxon>Dikarya</taxon>
        <taxon>Ascomycota</taxon>
        <taxon>Pezizomycotina</taxon>
        <taxon>Leotiomycetes</taxon>
        <taxon>Helotiales</taxon>
        <taxon>Sclerotiniaceae</taxon>
        <taxon>Sclerotinia</taxon>
    </lineage>
</organism>
<dbReference type="InterPro" id="IPR002347">
    <property type="entry name" value="SDR_fam"/>
</dbReference>
<dbReference type="InterPro" id="IPR036291">
    <property type="entry name" value="NAD(P)-bd_dom_sf"/>
</dbReference>
<accession>A0A9X0ACF6</accession>
<proteinExistence type="inferred from homology"/>
<dbReference type="InterPro" id="IPR051468">
    <property type="entry name" value="Fungal_SecMetab_SDRs"/>
</dbReference>
<dbReference type="SUPFAM" id="SSF51735">
    <property type="entry name" value="NAD(P)-binding Rossmann-fold domains"/>
    <property type="match status" value="1"/>
</dbReference>
<sequence length="287" mass="31008">MERNIVYFITGANTGIGLHLTRTLLLSKNTTVIATKRTLSSPPHDLENLPTAKGSKLLVIPLEFGISGSSTSGVTGSSEETREKKNTIEDLVPRLKNEGVSRIDVLILNAGVASSFETVKEARMQELMAHFEINTIAPIQTYQTLRSLLLAPFPSGLEGENDIEKVEGETEGRVKEKKIIYMSSSLGSIGGISNAIPSLAYGMSKAAANYFVRKCHFEEGEGVVALALHPGWVKTKMGQAFADSVGVNEPPLSLEESVNGVLRQIDTATRETTSGSYVSWNGDVIPW</sequence>
<dbReference type="Gene3D" id="3.40.50.720">
    <property type="entry name" value="NAD(P)-binding Rossmann-like Domain"/>
    <property type="match status" value="1"/>
</dbReference>
<dbReference type="EMBL" id="JAPEIS010000013">
    <property type="protein sequence ID" value="KAJ8060269.1"/>
    <property type="molecule type" value="Genomic_DNA"/>
</dbReference>
<dbReference type="GO" id="GO:0016491">
    <property type="term" value="F:oxidoreductase activity"/>
    <property type="evidence" value="ECO:0007669"/>
    <property type="project" value="TreeGrafter"/>
</dbReference>
<dbReference type="OrthoDB" id="9876299at2759"/>
<dbReference type="Pfam" id="PF00106">
    <property type="entry name" value="adh_short"/>
    <property type="match status" value="1"/>
</dbReference>
<evidence type="ECO:0000256" key="1">
    <source>
        <dbReference type="ARBA" id="ARBA00006484"/>
    </source>
</evidence>
<name>A0A9X0ACF6_9HELO</name>
<comment type="caution">
    <text evidence="2">The sequence shown here is derived from an EMBL/GenBank/DDBJ whole genome shotgun (WGS) entry which is preliminary data.</text>
</comment>
<evidence type="ECO:0000313" key="3">
    <source>
        <dbReference type="Proteomes" id="UP001152300"/>
    </source>
</evidence>
<keyword evidence="3" id="KW-1185">Reference proteome</keyword>
<reference evidence="2" key="1">
    <citation type="submission" date="2022-11" db="EMBL/GenBank/DDBJ databases">
        <title>Genome Resource of Sclerotinia nivalis Strain SnTB1, a Plant Pathogen Isolated from American Ginseng.</title>
        <authorList>
            <person name="Fan S."/>
        </authorList>
    </citation>
    <scope>NUCLEOTIDE SEQUENCE</scope>
    <source>
        <strain evidence="2">SnTB1</strain>
    </source>
</reference>
<dbReference type="AlphaFoldDB" id="A0A9X0ACF6"/>
<dbReference type="PANTHER" id="PTHR43544">
    <property type="entry name" value="SHORT-CHAIN DEHYDROGENASE/REDUCTASE"/>
    <property type="match status" value="1"/>
</dbReference>
<evidence type="ECO:0008006" key="4">
    <source>
        <dbReference type="Google" id="ProtNLM"/>
    </source>
</evidence>
<comment type="similarity">
    <text evidence="1">Belongs to the short-chain dehydrogenases/reductases (SDR) family.</text>
</comment>
<dbReference type="Proteomes" id="UP001152300">
    <property type="component" value="Unassembled WGS sequence"/>
</dbReference>
<evidence type="ECO:0000313" key="2">
    <source>
        <dbReference type="EMBL" id="KAJ8060269.1"/>
    </source>
</evidence>
<protein>
    <recommendedName>
        <fullName evidence="4">NAD(P)-binding protein</fullName>
    </recommendedName>
</protein>
<dbReference type="PRINTS" id="PR00081">
    <property type="entry name" value="GDHRDH"/>
</dbReference>
<dbReference type="CDD" id="cd05325">
    <property type="entry name" value="carb_red_sniffer_like_SDR_c"/>
    <property type="match status" value="1"/>
</dbReference>
<gene>
    <name evidence="2" type="ORF">OCU04_010610</name>
</gene>